<dbReference type="EMBL" id="PDOE01000006">
    <property type="protein sequence ID" value="RKL66455.1"/>
    <property type="molecule type" value="Genomic_DNA"/>
</dbReference>
<protein>
    <recommendedName>
        <fullName evidence="1">Phage conserved hypothetical protein C-terminal domain-containing protein</fullName>
    </recommendedName>
</protein>
<proteinExistence type="predicted"/>
<comment type="caution">
    <text evidence="2">The sequence shown here is derived from an EMBL/GenBank/DDBJ whole genome shotgun (WGS) entry which is preliminary data.</text>
</comment>
<evidence type="ECO:0000313" key="2">
    <source>
        <dbReference type="EMBL" id="RKL66455.1"/>
    </source>
</evidence>
<dbReference type="InterPro" id="IPR011741">
    <property type="entry name" value="Phg_2220_C"/>
</dbReference>
<accession>A0A3A9KFQ7</accession>
<dbReference type="AlphaFoldDB" id="A0A3A9KFQ7"/>
<name>A0A3A9KFQ7_9BACI</name>
<reference evidence="2 3" key="1">
    <citation type="submission" date="2017-10" db="EMBL/GenBank/DDBJ databases">
        <title>Bacillus sp. nov., a halophilic bacterium isolated from a Keqin Lake.</title>
        <authorList>
            <person name="Wang H."/>
        </authorList>
    </citation>
    <scope>NUCLEOTIDE SEQUENCE [LARGE SCALE GENOMIC DNA]</scope>
    <source>
        <strain evidence="2 3">KCTC 13187</strain>
    </source>
</reference>
<feature type="domain" description="Phage conserved hypothetical protein C-terminal" evidence="1">
    <location>
        <begin position="2"/>
        <end position="56"/>
    </location>
</feature>
<dbReference type="Proteomes" id="UP000281498">
    <property type="component" value="Unassembled WGS sequence"/>
</dbReference>
<dbReference type="Pfam" id="PF09524">
    <property type="entry name" value="Phg_2220_C"/>
    <property type="match status" value="1"/>
</dbReference>
<evidence type="ECO:0000313" key="3">
    <source>
        <dbReference type="Proteomes" id="UP000281498"/>
    </source>
</evidence>
<evidence type="ECO:0000259" key="1">
    <source>
        <dbReference type="Pfam" id="PF09524"/>
    </source>
</evidence>
<sequence length="74" mass="8918">MKTRDLIKARWRAHPNQDHFEKVIDTKTDQWLNDPTMNKFLRPETLFGPKFESYLNEGSTPTETDFEKYLKELE</sequence>
<keyword evidence="3" id="KW-1185">Reference proteome</keyword>
<gene>
    <name evidence="2" type="ORF">CR203_14220</name>
</gene>
<organism evidence="2 3">
    <name type="scientific">Salipaludibacillus neizhouensis</name>
    <dbReference type="NCBI Taxonomy" id="885475"/>
    <lineage>
        <taxon>Bacteria</taxon>
        <taxon>Bacillati</taxon>
        <taxon>Bacillota</taxon>
        <taxon>Bacilli</taxon>
        <taxon>Bacillales</taxon>
        <taxon>Bacillaceae</taxon>
    </lineage>
</organism>